<dbReference type="GO" id="GO:0006744">
    <property type="term" value="P:ubiquinone biosynthetic process"/>
    <property type="evidence" value="ECO:0007669"/>
    <property type="project" value="InterPro"/>
</dbReference>
<evidence type="ECO:0000313" key="2">
    <source>
        <dbReference type="Proteomes" id="UP000503096"/>
    </source>
</evidence>
<dbReference type="KEGG" id="upl:DSM104440_01941"/>
<proteinExistence type="predicted"/>
<reference evidence="1 2" key="1">
    <citation type="submission" date="2020-04" db="EMBL/GenBank/DDBJ databases">
        <title>Usitatibacter rugosus gen. nov., sp. nov. and Usitatibacter palustris sp. nov., novel members of Usitatibacteraceae fam. nov. within the order Nitrosomonadales isolated from soil.</title>
        <authorList>
            <person name="Huber K.J."/>
            <person name="Neumann-Schaal M."/>
            <person name="Geppert A."/>
            <person name="Luckner M."/>
            <person name="Wanner G."/>
            <person name="Overmann J."/>
        </authorList>
    </citation>
    <scope>NUCLEOTIDE SEQUENCE [LARGE SCALE GENOMIC DNA]</scope>
    <source>
        <strain evidence="1 2">Swamp67</strain>
    </source>
</reference>
<organism evidence="1 2">
    <name type="scientific">Usitatibacter palustris</name>
    <dbReference type="NCBI Taxonomy" id="2732487"/>
    <lineage>
        <taxon>Bacteria</taxon>
        <taxon>Pseudomonadati</taxon>
        <taxon>Pseudomonadota</taxon>
        <taxon>Betaproteobacteria</taxon>
        <taxon>Nitrosomonadales</taxon>
        <taxon>Usitatibacteraceae</taxon>
        <taxon>Usitatibacter</taxon>
    </lineage>
</organism>
<sequence>MRPKLLGKAVSAFRAGRVGDAAAYKAAAIGARAYPEIEARLKALADPLPQIDLATLRQLPAGTFGRAYADHMDCKGLRPLVVSPSVAAELAGADILAIRYAVLHDTFHVLLDFDTDLSGELGVWAFVSKQRYSPRFRRAGILARALYTVVAPIKFWQLKAAQACGERMASEAACLIAEPIQTFWNEHLPTLRHRLGIRPVSG</sequence>
<gene>
    <name evidence="1" type="ORF">DSM104440_01941</name>
</gene>
<dbReference type="AlphaFoldDB" id="A0A6M4H9Q1"/>
<dbReference type="EMBL" id="CP053073">
    <property type="protein sequence ID" value="QJR15124.1"/>
    <property type="molecule type" value="Genomic_DNA"/>
</dbReference>
<dbReference type="InterPro" id="IPR007715">
    <property type="entry name" value="Coq4"/>
</dbReference>
<keyword evidence="2" id="KW-1185">Reference proteome</keyword>
<dbReference type="PANTHER" id="PTHR12922">
    <property type="entry name" value="UBIQUINONE BIOSYNTHESIS PROTEIN"/>
    <property type="match status" value="1"/>
</dbReference>
<dbReference type="Proteomes" id="UP000503096">
    <property type="component" value="Chromosome"/>
</dbReference>
<name>A0A6M4H9Q1_9PROT</name>
<evidence type="ECO:0008006" key="3">
    <source>
        <dbReference type="Google" id="ProtNLM"/>
    </source>
</evidence>
<dbReference type="InParanoid" id="A0A6M4H9Q1"/>
<protein>
    <recommendedName>
        <fullName evidence="3">Ubiquinone biosynthesis protein COQ4</fullName>
    </recommendedName>
</protein>
<dbReference type="Pfam" id="PF05019">
    <property type="entry name" value="Coq4"/>
    <property type="match status" value="1"/>
</dbReference>
<evidence type="ECO:0000313" key="1">
    <source>
        <dbReference type="EMBL" id="QJR15124.1"/>
    </source>
</evidence>
<dbReference type="PANTHER" id="PTHR12922:SF7">
    <property type="entry name" value="UBIQUINONE BIOSYNTHESIS PROTEIN COQ4 HOMOLOG, MITOCHONDRIAL"/>
    <property type="match status" value="1"/>
</dbReference>
<accession>A0A6M4H9Q1</accession>